<dbReference type="OrthoDB" id="10017101at2759"/>
<keyword evidence="2" id="KW-0808">Transferase</keyword>
<evidence type="ECO:0000259" key="1">
    <source>
        <dbReference type="Pfam" id="PF13847"/>
    </source>
</evidence>
<protein>
    <submittedName>
        <fullName evidence="2">S-adenosyl-L-methionine-dependent methyltransferase</fullName>
    </submittedName>
</protein>
<dbReference type="PANTHER" id="PTHR43591">
    <property type="entry name" value="METHYLTRANSFERASE"/>
    <property type="match status" value="1"/>
</dbReference>
<dbReference type="InterPro" id="IPR029063">
    <property type="entry name" value="SAM-dependent_MTases_sf"/>
</dbReference>
<organism evidence="2 3">
    <name type="scientific">Obba rivulosa</name>
    <dbReference type="NCBI Taxonomy" id="1052685"/>
    <lineage>
        <taxon>Eukaryota</taxon>
        <taxon>Fungi</taxon>
        <taxon>Dikarya</taxon>
        <taxon>Basidiomycota</taxon>
        <taxon>Agaricomycotina</taxon>
        <taxon>Agaricomycetes</taxon>
        <taxon>Polyporales</taxon>
        <taxon>Gelatoporiaceae</taxon>
        <taxon>Obba</taxon>
    </lineage>
</organism>
<accession>A0A8E2AXC0</accession>
<reference evidence="2 3" key="1">
    <citation type="submission" date="2016-07" db="EMBL/GenBank/DDBJ databases">
        <title>Draft genome of the white-rot fungus Obba rivulosa 3A-2.</title>
        <authorList>
            <consortium name="DOE Joint Genome Institute"/>
            <person name="Miettinen O."/>
            <person name="Riley R."/>
            <person name="Acob R."/>
            <person name="Barry K."/>
            <person name="Cullen D."/>
            <person name="De Vries R."/>
            <person name="Hainaut M."/>
            <person name="Hatakka A."/>
            <person name="Henrissat B."/>
            <person name="Hilden K."/>
            <person name="Kuo R."/>
            <person name="Labutti K."/>
            <person name="Lipzen A."/>
            <person name="Makela M.R."/>
            <person name="Sandor L."/>
            <person name="Spatafora J.W."/>
            <person name="Grigoriev I.V."/>
            <person name="Hibbett D.S."/>
        </authorList>
    </citation>
    <scope>NUCLEOTIDE SEQUENCE [LARGE SCALE GENOMIC DNA]</scope>
    <source>
        <strain evidence="2 3">3A-2</strain>
    </source>
</reference>
<keyword evidence="3" id="KW-1185">Reference proteome</keyword>
<dbReference type="SUPFAM" id="SSF53335">
    <property type="entry name" value="S-adenosyl-L-methionine-dependent methyltransferases"/>
    <property type="match status" value="1"/>
</dbReference>
<gene>
    <name evidence="2" type="ORF">OBBRIDRAFT_812489</name>
</gene>
<sequence>MSQGSKYVLDHSSSVLHFHAGRTAENSAAYLLDHLQPHMHILDVGCGPGSITIDLATRVPQGRAVGIDYTPDPLENARALAAERGVINVAFEQGDALALPYPDGTFDVVHAHIVIQHLPDPVRALREMRRVARPSDYGTMAWFPDAPGLREFHELYQRLARLKGGEPNAGRRLVSWALQAGFARDNITATAGAWYFSTPQERAYWSGPWAEPERMVNSAPGQLALVQGLATQEDLERMAQGWSEWAAMEDGWHGVVLGEIVCRVSI</sequence>
<dbReference type="GO" id="GO:0032259">
    <property type="term" value="P:methylation"/>
    <property type="evidence" value="ECO:0007669"/>
    <property type="project" value="UniProtKB-KW"/>
</dbReference>
<dbReference type="InterPro" id="IPR025714">
    <property type="entry name" value="Methyltranfer_dom"/>
</dbReference>
<dbReference type="EMBL" id="KV722396">
    <property type="protein sequence ID" value="OCH90874.1"/>
    <property type="molecule type" value="Genomic_DNA"/>
</dbReference>
<proteinExistence type="predicted"/>
<evidence type="ECO:0000313" key="3">
    <source>
        <dbReference type="Proteomes" id="UP000250043"/>
    </source>
</evidence>
<feature type="domain" description="Methyltransferase" evidence="1">
    <location>
        <begin position="36"/>
        <end position="136"/>
    </location>
</feature>
<dbReference type="GO" id="GO:0008168">
    <property type="term" value="F:methyltransferase activity"/>
    <property type="evidence" value="ECO:0007669"/>
    <property type="project" value="UniProtKB-KW"/>
</dbReference>
<evidence type="ECO:0000313" key="2">
    <source>
        <dbReference type="EMBL" id="OCH90874.1"/>
    </source>
</evidence>
<dbReference type="Proteomes" id="UP000250043">
    <property type="component" value="Unassembled WGS sequence"/>
</dbReference>
<keyword evidence="2" id="KW-0489">Methyltransferase</keyword>
<dbReference type="PANTHER" id="PTHR43591:SF24">
    <property type="entry name" value="2-METHOXY-6-POLYPRENYL-1,4-BENZOQUINOL METHYLASE, MITOCHONDRIAL"/>
    <property type="match status" value="1"/>
</dbReference>
<name>A0A8E2AXC0_9APHY</name>
<dbReference type="AlphaFoldDB" id="A0A8E2AXC0"/>
<dbReference type="Gene3D" id="3.40.50.150">
    <property type="entry name" value="Vaccinia Virus protein VP39"/>
    <property type="match status" value="1"/>
</dbReference>
<dbReference type="CDD" id="cd02440">
    <property type="entry name" value="AdoMet_MTases"/>
    <property type="match status" value="1"/>
</dbReference>
<dbReference type="Pfam" id="PF13847">
    <property type="entry name" value="Methyltransf_31"/>
    <property type="match status" value="1"/>
</dbReference>